<evidence type="ECO:0000313" key="12">
    <source>
        <dbReference type="EMBL" id="RAK58149.1"/>
    </source>
</evidence>
<keyword evidence="2 8" id="KW-0813">Transport</keyword>
<dbReference type="Pfam" id="PF07715">
    <property type="entry name" value="Plug"/>
    <property type="match status" value="1"/>
</dbReference>
<dbReference type="GO" id="GO:0009279">
    <property type="term" value="C:cell outer membrane"/>
    <property type="evidence" value="ECO:0007669"/>
    <property type="project" value="UniProtKB-SubCell"/>
</dbReference>
<keyword evidence="13" id="KW-1185">Reference proteome</keyword>
<keyword evidence="3 8" id="KW-1134">Transmembrane beta strand</keyword>
<evidence type="ECO:0000259" key="10">
    <source>
        <dbReference type="Pfam" id="PF00593"/>
    </source>
</evidence>
<comment type="subcellular location">
    <subcellularLocation>
        <location evidence="1 8">Cell outer membrane</location>
        <topology evidence="1 8">Multi-pass membrane protein</topology>
    </subcellularLocation>
</comment>
<reference evidence="13" key="1">
    <citation type="submission" date="2018-05" db="EMBL/GenBank/DDBJ databases">
        <authorList>
            <person name="Li X."/>
        </authorList>
    </citation>
    <scope>NUCLEOTIDE SEQUENCE [LARGE SCALE GENOMIC DNA]</scope>
    <source>
        <strain evidence="13">YIM 73061</strain>
    </source>
</reference>
<comment type="caution">
    <text evidence="12">The sequence shown here is derived from an EMBL/GenBank/DDBJ whole genome shotgun (WGS) entry which is preliminary data.</text>
</comment>
<dbReference type="Pfam" id="PF00593">
    <property type="entry name" value="TonB_dep_Rec_b-barrel"/>
    <property type="match status" value="1"/>
</dbReference>
<dbReference type="InterPro" id="IPR039426">
    <property type="entry name" value="TonB-dep_rcpt-like"/>
</dbReference>
<evidence type="ECO:0000259" key="11">
    <source>
        <dbReference type="Pfam" id="PF07715"/>
    </source>
</evidence>
<evidence type="ECO:0000313" key="13">
    <source>
        <dbReference type="Proteomes" id="UP000249725"/>
    </source>
</evidence>
<dbReference type="SUPFAM" id="SSF56935">
    <property type="entry name" value="Porins"/>
    <property type="match status" value="1"/>
</dbReference>
<dbReference type="Gene3D" id="2.170.130.10">
    <property type="entry name" value="TonB-dependent receptor, plug domain"/>
    <property type="match status" value="1"/>
</dbReference>
<evidence type="ECO:0000256" key="6">
    <source>
        <dbReference type="ARBA" id="ARBA00023136"/>
    </source>
</evidence>
<feature type="domain" description="TonB-dependent receptor-like beta-barrel" evidence="10">
    <location>
        <begin position="277"/>
        <end position="758"/>
    </location>
</feature>
<evidence type="ECO:0000256" key="4">
    <source>
        <dbReference type="ARBA" id="ARBA00022692"/>
    </source>
</evidence>
<evidence type="ECO:0000256" key="9">
    <source>
        <dbReference type="RuleBase" id="RU003357"/>
    </source>
</evidence>
<dbReference type="Proteomes" id="UP000249725">
    <property type="component" value="Unassembled WGS sequence"/>
</dbReference>
<proteinExistence type="inferred from homology"/>
<sequence length="807" mass="86976">MFSAGSALAQDTEMEAVIVTGTRTTGLRAVDSPAPVQVLDATALQRVGQSDLIQAIAQNVPSFNAQAFGGDTANLTLSAKLRGLSPNHALVLVNGKRRHGTANLAVLGGPFQGGATADLNFIPLNAIDHVEVLQDGAAAQYGTDAIAGVINLILKDNTEGGNIIVSGGEYIDGGGKTGDFTANIGLKPMENAYLDLTFESRWHSSSFRGDVDPRVINTPYNTASSSRLSRYPDLVNAEHYPYLNRIAGDAEYRLNIGAFNAGYRFSDTLEIYTFGTYGSKYGAAFENYRVPNLVIGRDGTNPYPQGFSPKEGIWEDDYAITGGLKGVTAGWNWDLSSTWGKDDISVHTLNSINRSLYIDTSTATTPGSSPRDFHAGDFVGTQWTTTLDLTHDYEVGMATPLTLALGAEYREDSYEIRPGDVGSRYKEGSQSYPGFQLTDAGKHERRNWAVYADVAFSPIEPLKLDFAVRHEDFSDFGDTTVYKATGRYDFSDMLAIRGTVSTGFRAPTLAESYYSATNVSPTSAFVQLPPNSAAARLVGVNGLQPEKSTNFSVGFVAHPGWGVTATLDAYQIEIEDRIVGSGSLYGSGGAFNIPAVTAAIIANGNSLDPTVTQTGINIFTNGLDTRTRGADLVVTATTGMFDKGSVQWTFTANWNETEVTKIAAPPAQLTGASLFDPGALYTLEKSSPKFRIVGGGVWNWGPLSINLKESLYGPSKGIGSRTGAVYYQTRIKTAVITDLEVSYEMVEGVRVSVGANNLFNTYPNRINGLLRDDYLRNNSNAYVTQYPTFSPFGINGGYYYAKLNYRF</sequence>
<name>A0A328AU82_9CAUL</name>
<organism evidence="12 13">
    <name type="scientific">Phenylobacterium deserti</name>
    <dbReference type="NCBI Taxonomy" id="1914756"/>
    <lineage>
        <taxon>Bacteria</taxon>
        <taxon>Pseudomonadati</taxon>
        <taxon>Pseudomonadota</taxon>
        <taxon>Alphaproteobacteria</taxon>
        <taxon>Caulobacterales</taxon>
        <taxon>Caulobacteraceae</taxon>
        <taxon>Phenylobacterium</taxon>
    </lineage>
</organism>
<dbReference type="Gene3D" id="2.40.170.20">
    <property type="entry name" value="TonB-dependent receptor, beta-barrel domain"/>
    <property type="match status" value="1"/>
</dbReference>
<comment type="similarity">
    <text evidence="8 9">Belongs to the TonB-dependent receptor family.</text>
</comment>
<dbReference type="InterPro" id="IPR036942">
    <property type="entry name" value="Beta-barrel_TonB_sf"/>
</dbReference>
<keyword evidence="5 9" id="KW-0798">TonB box</keyword>
<keyword evidence="12" id="KW-0675">Receptor</keyword>
<evidence type="ECO:0000256" key="3">
    <source>
        <dbReference type="ARBA" id="ARBA00022452"/>
    </source>
</evidence>
<dbReference type="PROSITE" id="PS52016">
    <property type="entry name" value="TONB_DEPENDENT_REC_3"/>
    <property type="match status" value="1"/>
</dbReference>
<dbReference type="PANTHER" id="PTHR47234">
    <property type="match status" value="1"/>
</dbReference>
<evidence type="ECO:0000256" key="2">
    <source>
        <dbReference type="ARBA" id="ARBA00022448"/>
    </source>
</evidence>
<keyword evidence="6 8" id="KW-0472">Membrane</keyword>
<accession>A0A328AU82</accession>
<keyword evidence="7 8" id="KW-0998">Cell outer membrane</keyword>
<protein>
    <submittedName>
        <fullName evidence="12">TonB-dependent receptor</fullName>
    </submittedName>
</protein>
<dbReference type="OrthoDB" id="7051241at2"/>
<dbReference type="InterPro" id="IPR000531">
    <property type="entry name" value="Beta-barrel_TonB"/>
</dbReference>
<evidence type="ECO:0000256" key="8">
    <source>
        <dbReference type="PROSITE-ProRule" id="PRU01360"/>
    </source>
</evidence>
<keyword evidence="4 8" id="KW-0812">Transmembrane</keyword>
<dbReference type="PANTHER" id="PTHR47234:SF3">
    <property type="entry name" value="SECRETIN_TONB SHORT N-TERMINAL DOMAIN-CONTAINING PROTEIN"/>
    <property type="match status" value="1"/>
</dbReference>
<dbReference type="InterPro" id="IPR037066">
    <property type="entry name" value="Plug_dom_sf"/>
</dbReference>
<evidence type="ECO:0000256" key="7">
    <source>
        <dbReference type="ARBA" id="ARBA00023237"/>
    </source>
</evidence>
<dbReference type="EMBL" id="QFYR01000001">
    <property type="protein sequence ID" value="RAK58149.1"/>
    <property type="molecule type" value="Genomic_DNA"/>
</dbReference>
<evidence type="ECO:0000256" key="5">
    <source>
        <dbReference type="ARBA" id="ARBA00023077"/>
    </source>
</evidence>
<dbReference type="InterPro" id="IPR012910">
    <property type="entry name" value="Plug_dom"/>
</dbReference>
<gene>
    <name evidence="12" type="ORF">DJ018_00240</name>
</gene>
<feature type="domain" description="TonB-dependent receptor plug" evidence="11">
    <location>
        <begin position="30"/>
        <end position="149"/>
    </location>
</feature>
<dbReference type="AlphaFoldDB" id="A0A328AU82"/>
<evidence type="ECO:0000256" key="1">
    <source>
        <dbReference type="ARBA" id="ARBA00004571"/>
    </source>
</evidence>